<protein>
    <submittedName>
        <fullName evidence="1">Uncharacterized protein</fullName>
    </submittedName>
</protein>
<dbReference type="EMBL" id="BARU01031591">
    <property type="protein sequence ID" value="GAH62385.1"/>
    <property type="molecule type" value="Genomic_DNA"/>
</dbReference>
<organism evidence="1">
    <name type="scientific">marine sediment metagenome</name>
    <dbReference type="NCBI Taxonomy" id="412755"/>
    <lineage>
        <taxon>unclassified sequences</taxon>
        <taxon>metagenomes</taxon>
        <taxon>ecological metagenomes</taxon>
    </lineage>
</organism>
<accession>X1HZ87</accession>
<evidence type="ECO:0000313" key="1">
    <source>
        <dbReference type="EMBL" id="GAH62385.1"/>
    </source>
</evidence>
<comment type="caution">
    <text evidence="1">The sequence shown here is derived from an EMBL/GenBank/DDBJ whole genome shotgun (WGS) entry which is preliminary data.</text>
</comment>
<gene>
    <name evidence="1" type="ORF">S03H2_49947</name>
</gene>
<feature type="non-terminal residue" evidence="1">
    <location>
        <position position="1"/>
    </location>
</feature>
<dbReference type="AlphaFoldDB" id="X1HZ87"/>
<proteinExistence type="predicted"/>
<sequence length="33" mass="3772">VGDGIVSHGYCDECMKKFREDNGLPRECSEIRQ</sequence>
<name>X1HZ87_9ZZZZ</name>
<reference evidence="1" key="1">
    <citation type="journal article" date="2014" name="Front. Microbiol.">
        <title>High frequency of phylogenetically diverse reductive dehalogenase-homologous genes in deep subseafloor sedimentary metagenomes.</title>
        <authorList>
            <person name="Kawai M."/>
            <person name="Futagami T."/>
            <person name="Toyoda A."/>
            <person name="Takaki Y."/>
            <person name="Nishi S."/>
            <person name="Hori S."/>
            <person name="Arai W."/>
            <person name="Tsubouchi T."/>
            <person name="Morono Y."/>
            <person name="Uchiyama I."/>
            <person name="Ito T."/>
            <person name="Fujiyama A."/>
            <person name="Inagaki F."/>
            <person name="Takami H."/>
        </authorList>
    </citation>
    <scope>NUCLEOTIDE SEQUENCE</scope>
    <source>
        <strain evidence="1">Expedition CK06-06</strain>
    </source>
</reference>